<dbReference type="PANTHER" id="PTHR31912:SF35">
    <property type="entry name" value="C2H2-TYPE DOMAIN-CONTAINING PROTEIN"/>
    <property type="match status" value="1"/>
</dbReference>
<dbReference type="PANTHER" id="PTHR31912">
    <property type="entry name" value="IP13529P"/>
    <property type="match status" value="1"/>
</dbReference>
<comment type="caution">
    <text evidence="2">The sequence shown here is derived from an EMBL/GenBank/DDBJ whole genome shotgun (WGS) entry which is preliminary data.</text>
</comment>
<feature type="compositionally biased region" description="Basic and acidic residues" evidence="1">
    <location>
        <begin position="1"/>
        <end position="10"/>
    </location>
</feature>
<keyword evidence="3" id="KW-1185">Reference proteome</keyword>
<evidence type="ECO:0000256" key="1">
    <source>
        <dbReference type="SAM" id="MobiDB-lite"/>
    </source>
</evidence>
<organism evidence="2 3">
    <name type="scientific">Frankliniella fusca</name>
    <dbReference type="NCBI Taxonomy" id="407009"/>
    <lineage>
        <taxon>Eukaryota</taxon>
        <taxon>Metazoa</taxon>
        <taxon>Ecdysozoa</taxon>
        <taxon>Arthropoda</taxon>
        <taxon>Hexapoda</taxon>
        <taxon>Insecta</taxon>
        <taxon>Pterygota</taxon>
        <taxon>Neoptera</taxon>
        <taxon>Paraneoptera</taxon>
        <taxon>Thysanoptera</taxon>
        <taxon>Terebrantia</taxon>
        <taxon>Thripoidea</taxon>
        <taxon>Thripidae</taxon>
        <taxon>Frankliniella</taxon>
    </lineage>
</organism>
<reference evidence="2" key="2">
    <citation type="journal article" date="2023" name="BMC Genomics">
        <title>Pest status, molecular evolution, and epigenetic factors derived from the genome assembly of Frankliniella fusca, a thysanopteran phytovirus vector.</title>
        <authorList>
            <person name="Catto M.A."/>
            <person name="Labadie P.E."/>
            <person name="Jacobson A.L."/>
            <person name="Kennedy G.G."/>
            <person name="Srinivasan R."/>
            <person name="Hunt B.G."/>
        </authorList>
    </citation>
    <scope>NUCLEOTIDE SEQUENCE</scope>
    <source>
        <strain evidence="2">PL_HMW_Pooled</strain>
    </source>
</reference>
<sequence length="702" mass="80631">MHINSRKEYLSHMPQHINDGQSSSKASSWFNIPRPPPVSPPSCDQSCVINSLTPETDPNSEQKIKDEFAKFYLRLESDFILPSSTVQVVAQQIQRTTELSHHVLKEKLKAELAHYDFESHEINSITSKLSTQSQYLREKYWKSQYPYVEPNEILLGVDNKGKKKCAHLFPLRDSLNILLRDPKVKAMVLQSFTIEPQDEQTFTPSKIFSDFTDGTAYAEHMKQHPKQKCLHLFLFQDGFDFVAFGPSQGVYKPLGFYYALGNIKSEYRTKLGCIRMLYLVLEKYFKTSLEEDLNAVDKIKEGLQPLLDELADLNCNKMDLDGMKIPVCLMFGLGDSAGQHFIGRFVQCFIATHCCRFSPMSLKDYKDDPTTSEPFRTPTDYDAAVLVAKEKWLIEKEKALKFAKSQEQRERAAGNTSSTLKKHAIFKNARKKPYFYPSPWGHDLFEGIVKSIIPAILKNLSVENNWFDLDLLNSRIKNFICDGNDKNDAPTPLKSFDSLGGNASENLTLLRVLCFIIEDRFEDKEDGMWCLYLQIKEIVEIVAAPKITLQQVLYLKMIIKEFLQGLADHLPNYLVLKTHLLLHYPDLIVKWGPLIGLFTLRFESKHVFFKNVAKACKNYINITYTLARKYACKFALDHSDGLLPPDILWNKKDSISACNIEWSPEQKTVIYLIPHLEQVSVLEKIEIFGIVYRTNEILQLAL</sequence>
<feature type="compositionally biased region" description="Polar residues" evidence="1">
    <location>
        <begin position="18"/>
        <end position="30"/>
    </location>
</feature>
<reference evidence="2" key="1">
    <citation type="submission" date="2021-07" db="EMBL/GenBank/DDBJ databases">
        <authorList>
            <person name="Catto M.A."/>
            <person name="Jacobson A."/>
            <person name="Kennedy G."/>
            <person name="Labadie P."/>
            <person name="Hunt B.G."/>
            <person name="Srinivasan R."/>
        </authorList>
    </citation>
    <scope>NUCLEOTIDE SEQUENCE</scope>
    <source>
        <strain evidence="2">PL_HMW_Pooled</strain>
        <tissue evidence="2">Head</tissue>
    </source>
</reference>
<dbReference type="AlphaFoldDB" id="A0AAE1HR96"/>
<proteinExistence type="predicted"/>
<evidence type="ECO:0000313" key="3">
    <source>
        <dbReference type="Proteomes" id="UP001219518"/>
    </source>
</evidence>
<dbReference type="EMBL" id="JAHWGI010001226">
    <property type="protein sequence ID" value="KAK3925290.1"/>
    <property type="molecule type" value="Genomic_DNA"/>
</dbReference>
<name>A0AAE1HR96_9NEOP</name>
<feature type="region of interest" description="Disordered" evidence="1">
    <location>
        <begin position="1"/>
        <end position="44"/>
    </location>
</feature>
<evidence type="ECO:0000313" key="2">
    <source>
        <dbReference type="EMBL" id="KAK3925290.1"/>
    </source>
</evidence>
<protein>
    <submittedName>
        <fullName evidence="2">Basic immunoglobulin-like variable motif-containing protein</fullName>
    </submittedName>
</protein>
<gene>
    <name evidence="2" type="ORF">KUF71_013497</name>
</gene>
<accession>A0AAE1HR96</accession>
<dbReference type="Proteomes" id="UP001219518">
    <property type="component" value="Unassembled WGS sequence"/>
</dbReference>